<proteinExistence type="inferred from homology"/>
<name>A0A239VFF4_9MICO</name>
<organism evidence="5 6">
    <name type="scientific">Dermatophilus congolensis</name>
    <dbReference type="NCBI Taxonomy" id="1863"/>
    <lineage>
        <taxon>Bacteria</taxon>
        <taxon>Bacillati</taxon>
        <taxon>Actinomycetota</taxon>
        <taxon>Actinomycetes</taxon>
        <taxon>Micrococcales</taxon>
        <taxon>Dermatophilaceae</taxon>
        <taxon>Dermatophilus</taxon>
    </lineage>
</organism>
<sequence>MGCVMTDTDRIATLTELASRCAQPHGLTVEAVTLTPAGRRRVLAVVVDTDISGLEADDATSRVESVDMDAVAEVTRDFAAALDEVDVMGEMPYTLEVTSPGIGRRLERFDQFRRNVGRKLRVRFAAAGVEVPDGLSVDAAGVVEATGRLLSVTREALEIAPDPIRSSPGAKPKPVADVLVPLASITHANVEVDFASHEEDN</sequence>
<dbReference type="Pfam" id="PF02576">
    <property type="entry name" value="RimP_N"/>
    <property type="match status" value="1"/>
</dbReference>
<keyword evidence="6" id="KW-1185">Reference proteome</keyword>
<dbReference type="InterPro" id="IPR003728">
    <property type="entry name" value="Ribosome_maturation_RimP"/>
</dbReference>
<dbReference type="PANTHER" id="PTHR33867">
    <property type="entry name" value="RIBOSOME MATURATION FACTOR RIMP"/>
    <property type="match status" value="1"/>
</dbReference>
<keyword evidence="1 3" id="KW-0963">Cytoplasm</keyword>
<comment type="subcellular location">
    <subcellularLocation>
        <location evidence="3">Cytoplasm</location>
    </subcellularLocation>
</comment>
<evidence type="ECO:0000313" key="6">
    <source>
        <dbReference type="Proteomes" id="UP000242637"/>
    </source>
</evidence>
<dbReference type="HAMAP" id="MF_01077">
    <property type="entry name" value="RimP"/>
    <property type="match status" value="1"/>
</dbReference>
<dbReference type="InterPro" id="IPR035956">
    <property type="entry name" value="RimP_N_sf"/>
</dbReference>
<dbReference type="KEGG" id="dco:SAMEA4475696_1129"/>
<dbReference type="AlphaFoldDB" id="A0A239VFF4"/>
<evidence type="ECO:0000256" key="3">
    <source>
        <dbReference type="HAMAP-Rule" id="MF_01077"/>
    </source>
</evidence>
<dbReference type="Proteomes" id="UP000242637">
    <property type="component" value="Chromosome 1"/>
</dbReference>
<dbReference type="Gene3D" id="3.30.300.70">
    <property type="entry name" value="RimP-like superfamily, N-terminal"/>
    <property type="match status" value="1"/>
</dbReference>
<keyword evidence="2 3" id="KW-0690">Ribosome biogenesis</keyword>
<dbReference type="GO" id="GO:0006412">
    <property type="term" value="P:translation"/>
    <property type="evidence" value="ECO:0007669"/>
    <property type="project" value="TreeGrafter"/>
</dbReference>
<evidence type="ECO:0000256" key="2">
    <source>
        <dbReference type="ARBA" id="ARBA00022517"/>
    </source>
</evidence>
<reference evidence="5 6" key="1">
    <citation type="submission" date="2017-06" db="EMBL/GenBank/DDBJ databases">
        <authorList>
            <consortium name="Pathogen Informatics"/>
        </authorList>
    </citation>
    <scope>NUCLEOTIDE SEQUENCE [LARGE SCALE GENOMIC DNA]</scope>
    <source>
        <strain evidence="5 6">NCTC13039</strain>
    </source>
</reference>
<dbReference type="GO" id="GO:0005829">
    <property type="term" value="C:cytosol"/>
    <property type="evidence" value="ECO:0007669"/>
    <property type="project" value="TreeGrafter"/>
</dbReference>
<dbReference type="InterPro" id="IPR028989">
    <property type="entry name" value="RimP_N"/>
</dbReference>
<comment type="similarity">
    <text evidence="3">Belongs to the RimP family.</text>
</comment>
<dbReference type="EMBL" id="LT906453">
    <property type="protein sequence ID" value="SNV20945.1"/>
    <property type="molecule type" value="Genomic_DNA"/>
</dbReference>
<feature type="domain" description="Ribosome maturation factor RimP N-terminal" evidence="4">
    <location>
        <begin position="21"/>
        <end position="102"/>
    </location>
</feature>
<evidence type="ECO:0000256" key="1">
    <source>
        <dbReference type="ARBA" id="ARBA00022490"/>
    </source>
</evidence>
<dbReference type="PANTHER" id="PTHR33867:SF1">
    <property type="entry name" value="RIBOSOME MATURATION FACTOR RIMP"/>
    <property type="match status" value="1"/>
</dbReference>
<dbReference type="SUPFAM" id="SSF75420">
    <property type="entry name" value="YhbC-like, N-terminal domain"/>
    <property type="match status" value="1"/>
</dbReference>
<evidence type="ECO:0000259" key="4">
    <source>
        <dbReference type="Pfam" id="PF02576"/>
    </source>
</evidence>
<protein>
    <recommendedName>
        <fullName evidence="3">Ribosome maturation factor RimP</fullName>
    </recommendedName>
</protein>
<gene>
    <name evidence="3" type="primary">rimP</name>
    <name evidence="5" type="ORF">SAMEA4475696_01129</name>
</gene>
<dbReference type="STRING" id="1121387.GCA_000429885_00959"/>
<comment type="function">
    <text evidence="3">Required for maturation of 30S ribosomal subunits.</text>
</comment>
<accession>A0A239VFF4</accession>
<dbReference type="GO" id="GO:0000028">
    <property type="term" value="P:ribosomal small subunit assembly"/>
    <property type="evidence" value="ECO:0007669"/>
    <property type="project" value="TreeGrafter"/>
</dbReference>
<evidence type="ECO:0000313" key="5">
    <source>
        <dbReference type="EMBL" id="SNV20945.1"/>
    </source>
</evidence>